<sequence>MATFDKNKISPQILEDLGLTRTQSRVYFELLKFGASYPATLAQNSKLTRTTCYRVLESLNQKGLILKIKKNKKFFYEATNPKNIKIVLKNKEEKIKNQLENLTNILPCLTDLFFSSESLHNIEYYEGIDKYEHILGDALKFPGEKIYTFINIKFLLVVLKGKERMMSKYINQRIGAEIKNYSIIPKNQAEFARKWSSQEYNNQQSRTFMGHYRYIDDEKIDYSIYMRIYHDRVALFDFESPKQTGIIIINQRLADMLKEIFKVVWKMSKPI</sequence>
<dbReference type="Pfam" id="PF01978">
    <property type="entry name" value="TrmB"/>
    <property type="match status" value="1"/>
</dbReference>
<evidence type="ECO:0000313" key="2">
    <source>
        <dbReference type="EMBL" id="EFK97723.1"/>
    </source>
</evidence>
<protein>
    <recommendedName>
        <fullName evidence="1">Transcription regulator TrmB N-terminal domain-containing protein</fullName>
    </recommendedName>
</protein>
<reference evidence="2" key="1">
    <citation type="submission" date="2010-07" db="EMBL/GenBank/DDBJ databases">
        <authorList>
            <consortium name="CONSOLIDER consortium CSD2007-00005"/>
            <person name="Guazzaroni M.-E."/>
            <person name="Richter M."/>
            <person name="Garcia-Salamanca A."/>
            <person name="Yarza P."/>
            <person name="Ferrer M."/>
        </authorList>
    </citation>
    <scope>NUCLEOTIDE SEQUENCE</scope>
</reference>
<dbReference type="SUPFAM" id="SSF46785">
    <property type="entry name" value="Winged helix' DNA-binding domain"/>
    <property type="match status" value="1"/>
</dbReference>
<dbReference type="EMBL" id="ADZX01000052">
    <property type="protein sequence ID" value="EFK97723.1"/>
    <property type="molecule type" value="Genomic_DNA"/>
</dbReference>
<accession>D9PFE1</accession>
<evidence type="ECO:0000259" key="1">
    <source>
        <dbReference type="Pfam" id="PF01978"/>
    </source>
</evidence>
<proteinExistence type="predicted"/>
<dbReference type="InterPro" id="IPR036388">
    <property type="entry name" value="WH-like_DNA-bd_sf"/>
</dbReference>
<comment type="caution">
    <text evidence="2">The sequence shown here is derived from an EMBL/GenBank/DDBJ whole genome shotgun (WGS) entry which is preliminary data.</text>
</comment>
<organism evidence="2">
    <name type="scientific">sediment metagenome</name>
    <dbReference type="NCBI Taxonomy" id="749907"/>
    <lineage>
        <taxon>unclassified sequences</taxon>
        <taxon>metagenomes</taxon>
        <taxon>ecological metagenomes</taxon>
    </lineage>
</organism>
<feature type="domain" description="Transcription regulator TrmB N-terminal" evidence="1">
    <location>
        <begin position="14"/>
        <end position="82"/>
    </location>
</feature>
<dbReference type="InterPro" id="IPR002831">
    <property type="entry name" value="Tscrpt_reg_TrmB_N"/>
</dbReference>
<dbReference type="PANTHER" id="PTHR34293">
    <property type="entry name" value="HTH-TYPE TRANSCRIPTIONAL REGULATOR TRMBL2"/>
    <property type="match status" value="1"/>
</dbReference>
<dbReference type="InterPro" id="IPR051797">
    <property type="entry name" value="TrmB-like"/>
</dbReference>
<gene>
    <name evidence="2" type="ORF">LDC_0220</name>
</gene>
<dbReference type="InterPro" id="IPR036390">
    <property type="entry name" value="WH_DNA-bd_sf"/>
</dbReference>
<dbReference type="Gene3D" id="1.10.10.10">
    <property type="entry name" value="Winged helix-like DNA-binding domain superfamily/Winged helix DNA-binding domain"/>
    <property type="match status" value="1"/>
</dbReference>
<name>D9PFE1_9ZZZZ</name>
<dbReference type="PANTHER" id="PTHR34293:SF1">
    <property type="entry name" value="HTH-TYPE TRANSCRIPTIONAL REGULATOR TRMBL2"/>
    <property type="match status" value="1"/>
</dbReference>
<reference evidence="2" key="2">
    <citation type="journal article" date="2011" name="Microb. Ecol.">
        <title>Taxonomic and Functional Metagenomic Profiling of the Microbial Community in the Anoxic Sediment of a Sub-saline Shallow Lake (Laguna de Carrizo, Central Spain).</title>
        <authorList>
            <person name="Ferrer M."/>
            <person name="Guazzaroni M.E."/>
            <person name="Richter M."/>
            <person name="Garcia-Salamanca A."/>
            <person name="Yarza P."/>
            <person name="Suarez-Suarez A."/>
            <person name="Solano J."/>
            <person name="Alcaide M."/>
            <person name="van Dillewijn P."/>
            <person name="Molina-Henares M.A."/>
            <person name="Lopez-Cortes N."/>
            <person name="Al-Ramahi Y."/>
            <person name="Guerrero C."/>
            <person name="Acosta A."/>
            <person name="de Eugenio L.I."/>
            <person name="Martinez V."/>
            <person name="Marques S."/>
            <person name="Rojo F."/>
            <person name="Santero E."/>
            <person name="Genilloud O."/>
            <person name="Perez-Perez J."/>
            <person name="Rossello-Mora R."/>
            <person name="Ramos J.L."/>
        </authorList>
    </citation>
    <scope>NUCLEOTIDE SEQUENCE</scope>
</reference>
<dbReference type="AlphaFoldDB" id="D9PFE1"/>